<dbReference type="InterPro" id="IPR005746">
    <property type="entry name" value="Thioredoxin"/>
</dbReference>
<dbReference type="InterPro" id="IPR036249">
    <property type="entry name" value="Thioredoxin-like_sf"/>
</dbReference>
<evidence type="ECO:0000256" key="1">
    <source>
        <dbReference type="ARBA" id="ARBA00023157"/>
    </source>
</evidence>
<dbReference type="PROSITE" id="PS00194">
    <property type="entry name" value="THIOREDOXIN_1"/>
    <property type="match status" value="1"/>
</dbReference>
<feature type="domain" description="Thioredoxin" evidence="3">
    <location>
        <begin position="8"/>
        <end position="127"/>
    </location>
</feature>
<evidence type="ECO:0000256" key="2">
    <source>
        <dbReference type="SAM" id="MobiDB-lite"/>
    </source>
</evidence>
<organism evidence="4 5">
    <name type="scientific">Lymnaea stagnalis</name>
    <name type="common">Great pond snail</name>
    <name type="synonym">Helix stagnalis</name>
    <dbReference type="NCBI Taxonomy" id="6523"/>
    <lineage>
        <taxon>Eukaryota</taxon>
        <taxon>Metazoa</taxon>
        <taxon>Spiralia</taxon>
        <taxon>Lophotrochozoa</taxon>
        <taxon>Mollusca</taxon>
        <taxon>Gastropoda</taxon>
        <taxon>Heterobranchia</taxon>
        <taxon>Euthyneura</taxon>
        <taxon>Panpulmonata</taxon>
        <taxon>Hygrophila</taxon>
        <taxon>Lymnaeoidea</taxon>
        <taxon>Lymnaeidae</taxon>
        <taxon>Lymnaea</taxon>
    </lineage>
</organism>
<dbReference type="InterPro" id="IPR013766">
    <property type="entry name" value="Thioredoxin_domain"/>
</dbReference>
<dbReference type="SUPFAM" id="SSF52833">
    <property type="entry name" value="Thioredoxin-like"/>
    <property type="match status" value="1"/>
</dbReference>
<dbReference type="NCBIfam" id="TIGR01068">
    <property type="entry name" value="thioredoxin"/>
    <property type="match status" value="1"/>
</dbReference>
<evidence type="ECO:0000313" key="5">
    <source>
        <dbReference type="Proteomes" id="UP001497497"/>
    </source>
</evidence>
<dbReference type="InterPro" id="IPR017937">
    <property type="entry name" value="Thioredoxin_CS"/>
</dbReference>
<proteinExistence type="predicted"/>
<dbReference type="PANTHER" id="PTHR46115">
    <property type="entry name" value="THIOREDOXIN-LIKE PROTEIN 1"/>
    <property type="match status" value="1"/>
</dbReference>
<gene>
    <name evidence="4" type="ORF">GSLYS_00014303001</name>
</gene>
<keyword evidence="5" id="KW-1185">Reference proteome</keyword>
<protein>
    <recommendedName>
        <fullName evidence="3">Thioredoxin domain-containing protein</fullName>
    </recommendedName>
</protein>
<reference evidence="4 5" key="1">
    <citation type="submission" date="2024-04" db="EMBL/GenBank/DDBJ databases">
        <authorList>
            <consortium name="Genoscope - CEA"/>
            <person name="William W."/>
        </authorList>
    </citation>
    <scope>NUCLEOTIDE SEQUENCE [LARGE SCALE GENOMIC DNA]</scope>
</reference>
<sequence length="127" mass="14073">MGCLGSKFSGGASAEQVGNEKTHKMKTIATKQEFDQLIASEKNLIVVDFYATWCGPCKAIAPHLAKWSEEYDDVTFVKIDVDENDETAESCGISAMPTFHFYKNGKKIDEIVGANHEKIKEKILALK</sequence>
<dbReference type="Proteomes" id="UP001497497">
    <property type="component" value="Unassembled WGS sequence"/>
</dbReference>
<dbReference type="Pfam" id="PF00085">
    <property type="entry name" value="Thioredoxin"/>
    <property type="match status" value="1"/>
</dbReference>
<feature type="region of interest" description="Disordered" evidence="2">
    <location>
        <begin position="1"/>
        <end position="20"/>
    </location>
</feature>
<keyword evidence="1" id="KW-1015">Disulfide bond</keyword>
<comment type="caution">
    <text evidence="4">The sequence shown here is derived from an EMBL/GenBank/DDBJ whole genome shotgun (WGS) entry which is preliminary data.</text>
</comment>
<dbReference type="Gene3D" id="3.40.30.10">
    <property type="entry name" value="Glutaredoxin"/>
    <property type="match status" value="1"/>
</dbReference>
<dbReference type="GO" id="GO:0015035">
    <property type="term" value="F:protein-disulfide reductase activity"/>
    <property type="evidence" value="ECO:0007669"/>
    <property type="project" value="InterPro"/>
</dbReference>
<dbReference type="AlphaFoldDB" id="A0AAV2I3E1"/>
<name>A0AAV2I3E1_LYMST</name>
<evidence type="ECO:0000259" key="3">
    <source>
        <dbReference type="PROSITE" id="PS51352"/>
    </source>
</evidence>
<dbReference type="CDD" id="cd02947">
    <property type="entry name" value="TRX_family"/>
    <property type="match status" value="1"/>
</dbReference>
<evidence type="ECO:0000313" key="4">
    <source>
        <dbReference type="EMBL" id="CAL1540654.1"/>
    </source>
</evidence>
<dbReference type="PROSITE" id="PS51352">
    <property type="entry name" value="THIOREDOXIN_2"/>
    <property type="match status" value="1"/>
</dbReference>
<accession>A0AAV2I3E1</accession>
<dbReference type="PRINTS" id="PR00421">
    <property type="entry name" value="THIOREDOXIN"/>
</dbReference>
<dbReference type="EMBL" id="CAXITT010000391">
    <property type="protein sequence ID" value="CAL1540654.1"/>
    <property type="molecule type" value="Genomic_DNA"/>
</dbReference>
<dbReference type="FunFam" id="3.40.30.10:FF:000245">
    <property type="entry name" value="Thioredoxin"/>
    <property type="match status" value="1"/>
</dbReference>